<protein>
    <submittedName>
        <fullName evidence="2">Uncharacterized protein</fullName>
    </submittedName>
</protein>
<proteinExistence type="predicted"/>
<feature type="region of interest" description="Disordered" evidence="1">
    <location>
        <begin position="1"/>
        <end position="20"/>
    </location>
</feature>
<feature type="compositionally biased region" description="Polar residues" evidence="1">
    <location>
        <begin position="69"/>
        <end position="82"/>
    </location>
</feature>
<feature type="compositionally biased region" description="Basic and acidic residues" evidence="1">
    <location>
        <begin position="105"/>
        <end position="118"/>
    </location>
</feature>
<feature type="region of interest" description="Disordered" evidence="1">
    <location>
        <begin position="145"/>
        <end position="197"/>
    </location>
</feature>
<evidence type="ECO:0000256" key="1">
    <source>
        <dbReference type="SAM" id="MobiDB-lite"/>
    </source>
</evidence>
<organism evidence="2">
    <name type="scientific">Davidia involucrata</name>
    <name type="common">Dove tree</name>
    <dbReference type="NCBI Taxonomy" id="16924"/>
    <lineage>
        <taxon>Eukaryota</taxon>
        <taxon>Viridiplantae</taxon>
        <taxon>Streptophyta</taxon>
        <taxon>Embryophyta</taxon>
        <taxon>Tracheophyta</taxon>
        <taxon>Spermatophyta</taxon>
        <taxon>Magnoliopsida</taxon>
        <taxon>eudicotyledons</taxon>
        <taxon>Gunneridae</taxon>
        <taxon>Pentapetalae</taxon>
        <taxon>asterids</taxon>
        <taxon>Cornales</taxon>
        <taxon>Nyssaceae</taxon>
        <taxon>Davidia</taxon>
    </lineage>
</organism>
<dbReference type="PANTHER" id="PTHR34572">
    <property type="entry name" value="GOLGIN FAMILY A PROTEIN"/>
    <property type="match status" value="1"/>
</dbReference>
<feature type="region of interest" description="Disordered" evidence="1">
    <location>
        <begin position="69"/>
        <end position="90"/>
    </location>
</feature>
<dbReference type="AlphaFoldDB" id="A0A5B7AZD7"/>
<dbReference type="PANTHER" id="PTHR34572:SF8">
    <property type="entry name" value="(RAPE) HYPOTHETICAL PROTEIN"/>
    <property type="match status" value="1"/>
</dbReference>
<feature type="compositionally biased region" description="Polar residues" evidence="1">
    <location>
        <begin position="145"/>
        <end position="163"/>
    </location>
</feature>
<evidence type="ECO:0000313" key="2">
    <source>
        <dbReference type="EMBL" id="MPA62107.1"/>
    </source>
</evidence>
<accession>A0A5B7AZD7</accession>
<sequence>MEGVGSRLGRASSRYGPATVFTGPVRKWKKQWVHVSSSSSNVSYQNTSQSNGNGNNNASTLLLCRWTPISQTHTGNPDNNSGEAEPPRRKFRYTPIVVLEEQKKEAAKNVDHEAKTSKTDQVTARPASKSDDICERANIDNPSMEENQANKNQFAPEHSNNSHLDLGLCLNDNPDSDGENKEAQLGGVSSGGFWALR</sequence>
<name>A0A5B7AZD7_DAVIN</name>
<gene>
    <name evidence="2" type="ORF">Din_031548</name>
</gene>
<feature type="region of interest" description="Disordered" evidence="1">
    <location>
        <begin position="105"/>
        <end position="133"/>
    </location>
</feature>
<reference evidence="2" key="1">
    <citation type="submission" date="2019-08" db="EMBL/GenBank/DDBJ databases">
        <title>Reference gene set and small RNA set construction with multiple tissues from Davidia involucrata Baill.</title>
        <authorList>
            <person name="Yang H."/>
            <person name="Zhou C."/>
            <person name="Li G."/>
            <person name="Wang J."/>
            <person name="Gao P."/>
            <person name="Wang M."/>
            <person name="Wang R."/>
            <person name="Zhao Y."/>
        </authorList>
    </citation>
    <scope>NUCLEOTIDE SEQUENCE</scope>
    <source>
        <tissue evidence="2">Mixed with DoveR01_LX</tissue>
    </source>
</reference>
<dbReference type="EMBL" id="GHES01031548">
    <property type="protein sequence ID" value="MPA62107.1"/>
    <property type="molecule type" value="Transcribed_RNA"/>
</dbReference>